<gene>
    <name evidence="1" type="ORF">MENTE1834_LOCUS7881</name>
</gene>
<proteinExistence type="predicted"/>
<evidence type="ECO:0000313" key="1">
    <source>
        <dbReference type="EMBL" id="CAK5032588.1"/>
    </source>
</evidence>
<evidence type="ECO:0000313" key="2">
    <source>
        <dbReference type="Proteomes" id="UP001497535"/>
    </source>
</evidence>
<reference evidence="1" key="1">
    <citation type="submission" date="2023-11" db="EMBL/GenBank/DDBJ databases">
        <authorList>
            <person name="Poullet M."/>
        </authorList>
    </citation>
    <scope>NUCLEOTIDE SEQUENCE</scope>
    <source>
        <strain evidence="1">E1834</strain>
    </source>
</reference>
<sequence>MIVDAFYRGLKYNIRKVLIRQDQPKTLAEAISSAQKEELNQKILAEEELKISGKSRQESLENEQLRLCRELEKLKNQLNEKLNEEKINVVKTEQGCSNCNCNNPVPLSNIQAYPTNFMPYHLPHNNYNNFIDVNLITIGEDGIKIDIIIRIGLKIGIEIIQIITIITQIT</sequence>
<dbReference type="Proteomes" id="UP001497535">
    <property type="component" value="Unassembled WGS sequence"/>
</dbReference>
<organism evidence="1 2">
    <name type="scientific">Meloidogyne enterolobii</name>
    <name type="common">Root-knot nematode worm</name>
    <name type="synonym">Meloidogyne mayaguensis</name>
    <dbReference type="NCBI Taxonomy" id="390850"/>
    <lineage>
        <taxon>Eukaryota</taxon>
        <taxon>Metazoa</taxon>
        <taxon>Ecdysozoa</taxon>
        <taxon>Nematoda</taxon>
        <taxon>Chromadorea</taxon>
        <taxon>Rhabditida</taxon>
        <taxon>Tylenchina</taxon>
        <taxon>Tylenchomorpha</taxon>
        <taxon>Tylenchoidea</taxon>
        <taxon>Meloidogynidae</taxon>
        <taxon>Meloidogyninae</taxon>
        <taxon>Meloidogyne</taxon>
    </lineage>
</organism>
<name>A0ACB0Y5D4_MELEN</name>
<accession>A0ACB0Y5D4</accession>
<keyword evidence="2" id="KW-1185">Reference proteome</keyword>
<dbReference type="EMBL" id="CAVMJV010000006">
    <property type="protein sequence ID" value="CAK5032588.1"/>
    <property type="molecule type" value="Genomic_DNA"/>
</dbReference>
<comment type="caution">
    <text evidence="1">The sequence shown here is derived from an EMBL/GenBank/DDBJ whole genome shotgun (WGS) entry which is preliminary data.</text>
</comment>
<protein>
    <submittedName>
        <fullName evidence="1">Uncharacterized protein</fullName>
    </submittedName>
</protein>